<name>A0ACC1HBI4_9FUNG</name>
<accession>A0ACC1HBI4</accession>
<dbReference type="EMBL" id="JAMZIH010009815">
    <property type="protein sequence ID" value="KAJ1669585.1"/>
    <property type="molecule type" value="Genomic_DNA"/>
</dbReference>
<reference evidence="1" key="1">
    <citation type="submission" date="2022-06" db="EMBL/GenBank/DDBJ databases">
        <title>Phylogenomic reconstructions and comparative analyses of Kickxellomycotina fungi.</title>
        <authorList>
            <person name="Reynolds N.K."/>
            <person name="Stajich J.E."/>
            <person name="Barry K."/>
            <person name="Grigoriev I.V."/>
            <person name="Crous P."/>
            <person name="Smith M.E."/>
        </authorList>
    </citation>
    <scope>NUCLEOTIDE SEQUENCE</scope>
    <source>
        <strain evidence="1">RSA 2271</strain>
    </source>
</reference>
<gene>
    <name evidence="1" type="ORF">EV182_008689</name>
</gene>
<sequence length="182" mass="19621">MAAFQPLYGKLSDIFGRLQLLMFSLGIFLIGSALCGAAQSMIWLIIARGLTGVGGAGILTLAVVVIGDITDLRSRGKYLGFFSMAWAVAHSIGPLLGGTFADKITWRWCFYINLPIGAVAAVTSLLFIRIPVERGTWIQKLKRVDFLGSFIIVASLILILLALSWGGKTYAWNSAVVIALLV</sequence>
<organism evidence="1 2">
    <name type="scientific">Spiromyces aspiralis</name>
    <dbReference type="NCBI Taxonomy" id="68401"/>
    <lineage>
        <taxon>Eukaryota</taxon>
        <taxon>Fungi</taxon>
        <taxon>Fungi incertae sedis</taxon>
        <taxon>Zoopagomycota</taxon>
        <taxon>Kickxellomycotina</taxon>
        <taxon>Kickxellomycetes</taxon>
        <taxon>Kickxellales</taxon>
        <taxon>Kickxellaceae</taxon>
        <taxon>Spiromyces</taxon>
    </lineage>
</organism>
<dbReference type="Proteomes" id="UP001145114">
    <property type="component" value="Unassembled WGS sequence"/>
</dbReference>
<evidence type="ECO:0000313" key="1">
    <source>
        <dbReference type="EMBL" id="KAJ1669585.1"/>
    </source>
</evidence>
<protein>
    <submittedName>
        <fullName evidence="1">Uncharacterized protein</fullName>
    </submittedName>
</protein>
<evidence type="ECO:0000313" key="2">
    <source>
        <dbReference type="Proteomes" id="UP001145114"/>
    </source>
</evidence>
<comment type="caution">
    <text evidence="1">The sequence shown here is derived from an EMBL/GenBank/DDBJ whole genome shotgun (WGS) entry which is preliminary data.</text>
</comment>
<proteinExistence type="predicted"/>
<keyword evidence="2" id="KW-1185">Reference proteome</keyword>
<feature type="non-terminal residue" evidence="1">
    <location>
        <position position="182"/>
    </location>
</feature>